<sequence>MNINLTVLKDKAYDVDPDLRFMALDDFQKYLNDDKVTKNLRHIEGFIPILFKLLSDDASEVQNQAIKSFVPMMPYINNEELLKIIERLYEEVHKINLKENNKSDKKFTTSIPNMVLRLIFNNSNYKFSEQLSRKVIDLLVPKIFSNTIDIDSIEILIDLFKNLGDYLKDDEILDLSINLINLTFSTSGISSKRSIIAFDYLLNQLNRIENDYLQSEYLDKIVDEINFNFNKTDQSNNDITQRFIIFQIFLNNLKKNKAKNLSIIKFNEIYEILIYYLKLDDINKFENDIEDIDLDLINSTNSIREDSLITLNDLVNSINFDLLNSKLDSILSIIKIIINYDPFKNDDEDFEDFDEDIEFSDDDDEINYNNSNDENDGNSSKLRIQSIQLIKNFVVNYPQETLSIVYNELIEVLINLLNDKSIEVSNESIKTIIIIINSTTKPTKRQRSGSDVSMTTNESPIYQLVYKWTPILQDNILNKLMIYDNLARFPIFIQLLESLIGNTGENLNQEFFNKVYLKLIEFKITSNTNNEILNLYKILLKNIEINLIPIEFIEKILKDLSISINDQSTYHNFIIEGLNLVILITDKINNEQISQLTLLINDEIIPSIMNKVHDKQYSSDLRQKSISSLSKIISKIELNPNNKDKMIEIFKESLNYEITVNYTIENLIKINNIDNFFDQDFIDYIITKLINFINSSDSSLYLNSLILFDLLICKSNVQIDERIVENLINIIENLNDFKIINLSISILSNLEIQPIFYGKFFQKINKFDDFEEINLRNFERLIKNLTKDSKIYEIAIENLNIRNFISAKIISIIIIELGMTSIVNQVCENIQQYLKEKTYKEREELIFNIQLIGYISNHININIELEDLYEILQESSNDELIQLATSRSIGIYILKDLTKYLPNLLEKYSEITNSSTNNKLLLISLKQVLKIEINFENQMMLWDNLIKIIDGKQESDTEIDYNELKLLGDILSQIIYQNDNFYNKFLNKLEPEEEVNQYELYINIVIIKQLVGFNYPIKEDLIIKSLINYNRIEKIEIKQAIISTLLTGIHNKIDIFIEHVNNDILPMIFEELDAKDYFKKTIPMGPYKYIIDEGLEIRKLSYELLNTIINLNLSIDIGKIFDNIVNKGLNDLENDIIILSSLNLINLINKFTITTFDLTELIEKLTKQINKKIRAKASTQELESYEESIKSIIKLLKVLNNKISNNLTWVNYYNDMKTKHYTLYNSV</sequence>
<dbReference type="OrthoDB" id="6260732at2759"/>
<protein>
    <submittedName>
        <fullName evidence="8">TIP120-domain-containing protein</fullName>
    </submittedName>
</protein>
<gene>
    <name evidence="8" type="ORF">HYPBUDRAFT_149957</name>
</gene>
<proteinExistence type="inferred from homology"/>
<organism evidence="8 9">
    <name type="scientific">Hyphopichia burtonii NRRL Y-1933</name>
    <dbReference type="NCBI Taxonomy" id="984485"/>
    <lineage>
        <taxon>Eukaryota</taxon>
        <taxon>Fungi</taxon>
        <taxon>Dikarya</taxon>
        <taxon>Ascomycota</taxon>
        <taxon>Saccharomycotina</taxon>
        <taxon>Pichiomycetes</taxon>
        <taxon>Debaryomycetaceae</taxon>
        <taxon>Hyphopichia</taxon>
    </lineage>
</organism>
<evidence type="ECO:0000259" key="7">
    <source>
        <dbReference type="Pfam" id="PF08623"/>
    </source>
</evidence>
<dbReference type="Gene3D" id="1.25.10.10">
    <property type="entry name" value="Leucine-rich Repeat Variant"/>
    <property type="match status" value="1"/>
</dbReference>
<name>A0A1E4RG09_9ASCO</name>
<dbReference type="PROSITE" id="PS50077">
    <property type="entry name" value="HEAT_REPEAT"/>
    <property type="match status" value="1"/>
</dbReference>
<dbReference type="EMBL" id="KV454543">
    <property type="protein sequence ID" value="ODV66200.1"/>
    <property type="molecule type" value="Genomic_DNA"/>
</dbReference>
<keyword evidence="2" id="KW-0677">Repeat</keyword>
<dbReference type="InterPro" id="IPR039852">
    <property type="entry name" value="CAND1/CAND2"/>
</dbReference>
<evidence type="ECO:0000313" key="9">
    <source>
        <dbReference type="Proteomes" id="UP000095085"/>
    </source>
</evidence>
<evidence type="ECO:0000256" key="6">
    <source>
        <dbReference type="SAM" id="MobiDB-lite"/>
    </source>
</evidence>
<feature type="domain" description="TATA-binding protein interacting (TIP20)" evidence="7">
    <location>
        <begin position="1057"/>
        <end position="1216"/>
    </location>
</feature>
<evidence type="ECO:0000256" key="4">
    <source>
        <dbReference type="PROSITE-ProRule" id="PRU00103"/>
    </source>
</evidence>
<dbReference type="PANTHER" id="PTHR12696">
    <property type="entry name" value="TIP120"/>
    <property type="match status" value="1"/>
</dbReference>
<dbReference type="Pfam" id="PF08623">
    <property type="entry name" value="TIP120"/>
    <property type="match status" value="1"/>
</dbReference>
<feature type="region of interest" description="Disordered" evidence="6">
    <location>
        <begin position="360"/>
        <end position="379"/>
    </location>
</feature>
<feature type="repeat" description="HEAT" evidence="4">
    <location>
        <begin position="46"/>
        <end position="83"/>
    </location>
</feature>
<keyword evidence="3" id="KW-0833">Ubl conjugation pathway</keyword>
<accession>A0A1E4RG09</accession>
<dbReference type="STRING" id="984485.A0A1E4RG09"/>
<dbReference type="SUPFAM" id="SSF48371">
    <property type="entry name" value="ARM repeat"/>
    <property type="match status" value="1"/>
</dbReference>
<dbReference type="GeneID" id="30994792"/>
<evidence type="ECO:0000313" key="8">
    <source>
        <dbReference type="EMBL" id="ODV66200.1"/>
    </source>
</evidence>
<keyword evidence="9" id="KW-1185">Reference proteome</keyword>
<evidence type="ECO:0000256" key="5">
    <source>
        <dbReference type="SAM" id="Coils"/>
    </source>
</evidence>
<evidence type="ECO:0000256" key="1">
    <source>
        <dbReference type="ARBA" id="ARBA00007657"/>
    </source>
</evidence>
<feature type="coiled-coil region" evidence="5">
    <location>
        <begin position="1162"/>
        <end position="1202"/>
    </location>
</feature>
<dbReference type="Proteomes" id="UP000095085">
    <property type="component" value="Unassembled WGS sequence"/>
</dbReference>
<reference evidence="9" key="1">
    <citation type="submission" date="2016-05" db="EMBL/GenBank/DDBJ databases">
        <title>Comparative genomics of biotechnologically important yeasts.</title>
        <authorList>
            <consortium name="DOE Joint Genome Institute"/>
            <person name="Riley R."/>
            <person name="Haridas S."/>
            <person name="Wolfe K.H."/>
            <person name="Lopes M.R."/>
            <person name="Hittinger C.T."/>
            <person name="Goker M."/>
            <person name="Salamov A."/>
            <person name="Wisecaver J."/>
            <person name="Long T.M."/>
            <person name="Aerts A.L."/>
            <person name="Barry K."/>
            <person name="Choi C."/>
            <person name="Clum A."/>
            <person name="Coughlan A.Y."/>
            <person name="Deshpande S."/>
            <person name="Douglass A.P."/>
            <person name="Hanson S.J."/>
            <person name="Klenk H.-P."/>
            <person name="Labutti K."/>
            <person name="Lapidus A."/>
            <person name="Lindquist E."/>
            <person name="Lipzen A."/>
            <person name="Meier-Kolthoff J.P."/>
            <person name="Ohm R.A."/>
            <person name="Otillar R.P."/>
            <person name="Pangilinan J."/>
            <person name="Peng Y."/>
            <person name="Rokas A."/>
            <person name="Rosa C.A."/>
            <person name="Scheuner C."/>
            <person name="Sibirny A.A."/>
            <person name="Slot J.C."/>
            <person name="Stielow J.B."/>
            <person name="Sun H."/>
            <person name="Kurtzman C.P."/>
            <person name="Blackwell M."/>
            <person name="Grigoriev I.V."/>
            <person name="Jeffries T.W."/>
        </authorList>
    </citation>
    <scope>NUCLEOTIDE SEQUENCE [LARGE SCALE GENOMIC DNA]</scope>
    <source>
        <strain evidence="9">NRRL Y-1933</strain>
    </source>
</reference>
<dbReference type="InterPro" id="IPR013932">
    <property type="entry name" value="TATA-bd_TIP120"/>
</dbReference>
<dbReference type="GO" id="GO:0010265">
    <property type="term" value="P:SCF complex assembly"/>
    <property type="evidence" value="ECO:0007669"/>
    <property type="project" value="InterPro"/>
</dbReference>
<dbReference type="InterPro" id="IPR011989">
    <property type="entry name" value="ARM-like"/>
</dbReference>
<evidence type="ECO:0000256" key="2">
    <source>
        <dbReference type="ARBA" id="ARBA00022737"/>
    </source>
</evidence>
<dbReference type="AlphaFoldDB" id="A0A1E4RG09"/>
<feature type="compositionally biased region" description="Low complexity" evidence="6">
    <location>
        <begin position="367"/>
        <end position="379"/>
    </location>
</feature>
<dbReference type="InterPro" id="IPR021133">
    <property type="entry name" value="HEAT_type_2"/>
</dbReference>
<evidence type="ECO:0000256" key="3">
    <source>
        <dbReference type="ARBA" id="ARBA00022786"/>
    </source>
</evidence>
<keyword evidence="5" id="KW-0175">Coiled coil</keyword>
<dbReference type="InterPro" id="IPR016024">
    <property type="entry name" value="ARM-type_fold"/>
</dbReference>
<comment type="similarity">
    <text evidence="1">Belongs to the CAND family.</text>
</comment>
<dbReference type="RefSeq" id="XP_020075267.1">
    <property type="nucleotide sequence ID" value="XM_020220242.1"/>
</dbReference>